<reference evidence="3" key="1">
    <citation type="journal article" date="2014" name="Front. Microbiol.">
        <title>High frequency of phylogenetically diverse reductive dehalogenase-homologous genes in deep subseafloor sedimentary metagenomes.</title>
        <authorList>
            <person name="Kawai M."/>
            <person name="Futagami T."/>
            <person name="Toyoda A."/>
            <person name="Takaki Y."/>
            <person name="Nishi S."/>
            <person name="Hori S."/>
            <person name="Arai W."/>
            <person name="Tsubouchi T."/>
            <person name="Morono Y."/>
            <person name="Uchiyama I."/>
            <person name="Ito T."/>
            <person name="Fujiyama A."/>
            <person name="Inagaki F."/>
            <person name="Takami H."/>
        </authorList>
    </citation>
    <scope>NUCLEOTIDE SEQUENCE</scope>
    <source>
        <strain evidence="3">Expedition CK06-06</strain>
    </source>
</reference>
<dbReference type="EMBL" id="BARV01040957">
    <property type="protein sequence ID" value="GAI47126.1"/>
    <property type="molecule type" value="Genomic_DNA"/>
</dbReference>
<accession>X1PX52</accession>
<protein>
    <submittedName>
        <fullName evidence="3">Uncharacterized protein</fullName>
    </submittedName>
</protein>
<dbReference type="PANTHER" id="PTHR30023">
    <property type="entry name" value="D-ALANYL-D-ALANINE CARBOXYPEPTIDASE"/>
    <property type="match status" value="1"/>
</dbReference>
<dbReference type="AlphaFoldDB" id="X1PX52"/>
<comment type="similarity">
    <text evidence="1">Belongs to the peptidase S13 family.</text>
</comment>
<proteinExistence type="inferred from homology"/>
<evidence type="ECO:0000313" key="3">
    <source>
        <dbReference type="EMBL" id="GAI47126.1"/>
    </source>
</evidence>
<feature type="non-terminal residue" evidence="3">
    <location>
        <position position="1"/>
    </location>
</feature>
<evidence type="ECO:0000256" key="2">
    <source>
        <dbReference type="ARBA" id="ARBA00022801"/>
    </source>
</evidence>
<dbReference type="GO" id="GO:0006508">
    <property type="term" value="P:proteolysis"/>
    <property type="evidence" value="ECO:0007669"/>
    <property type="project" value="InterPro"/>
</dbReference>
<comment type="caution">
    <text evidence="3">The sequence shown here is derived from an EMBL/GenBank/DDBJ whole genome shotgun (WGS) entry which is preliminary data.</text>
</comment>
<keyword evidence="2" id="KW-0378">Hydrolase</keyword>
<feature type="non-terminal residue" evidence="3">
    <location>
        <position position="157"/>
    </location>
</feature>
<dbReference type="SUPFAM" id="SSF56601">
    <property type="entry name" value="beta-lactamase/transpeptidase-like"/>
    <property type="match status" value="1"/>
</dbReference>
<name>X1PX52_9ZZZZ</name>
<gene>
    <name evidence="3" type="ORF">S06H3_62211</name>
</gene>
<dbReference type="Pfam" id="PF02113">
    <property type="entry name" value="Peptidase_S13"/>
    <property type="match status" value="1"/>
</dbReference>
<dbReference type="GO" id="GO:0000270">
    <property type="term" value="P:peptidoglycan metabolic process"/>
    <property type="evidence" value="ECO:0007669"/>
    <property type="project" value="TreeGrafter"/>
</dbReference>
<dbReference type="InterPro" id="IPR000667">
    <property type="entry name" value="Peptidase_S13"/>
</dbReference>
<evidence type="ECO:0000256" key="1">
    <source>
        <dbReference type="ARBA" id="ARBA00006096"/>
    </source>
</evidence>
<sequence length="157" mass="18039">IKKHKIKEITGNIILDDSYFTDISLNGNSFTFERLPIGWAWHYLDARYAPEISALSMNKNCVNVKMKSTKPGDYADITIEPRTDYVRLINNMITKQGEDSIIILRRPEANVIYVDGGIGENHKKDIEVTVKDPAMFMGQYFKERLLYTNIKLHGNVL</sequence>
<organism evidence="3">
    <name type="scientific">marine sediment metagenome</name>
    <dbReference type="NCBI Taxonomy" id="412755"/>
    <lineage>
        <taxon>unclassified sequences</taxon>
        <taxon>metagenomes</taxon>
        <taxon>ecological metagenomes</taxon>
    </lineage>
</organism>
<dbReference type="InterPro" id="IPR012338">
    <property type="entry name" value="Beta-lactam/transpept-like"/>
</dbReference>
<dbReference type="GO" id="GO:0004185">
    <property type="term" value="F:serine-type carboxypeptidase activity"/>
    <property type="evidence" value="ECO:0007669"/>
    <property type="project" value="InterPro"/>
</dbReference>
<dbReference type="PANTHER" id="PTHR30023:SF0">
    <property type="entry name" value="PENICILLIN-SENSITIVE CARBOXYPEPTIDASE A"/>
    <property type="match status" value="1"/>
</dbReference>